<comment type="caution">
    <text evidence="1">The sequence shown here is derived from an EMBL/GenBank/DDBJ whole genome shotgun (WGS) entry which is preliminary data.</text>
</comment>
<dbReference type="EMBL" id="RCMK01000511">
    <property type="protein sequence ID" value="KAG2924532.1"/>
    <property type="molecule type" value="Genomic_DNA"/>
</dbReference>
<dbReference type="PANTHER" id="PTHR40866:SF1">
    <property type="entry name" value="BED-TYPE DOMAIN-CONTAINING PROTEIN"/>
    <property type="match status" value="1"/>
</dbReference>
<evidence type="ECO:0000313" key="2">
    <source>
        <dbReference type="Proteomes" id="UP000736787"/>
    </source>
</evidence>
<gene>
    <name evidence="1" type="ORF">PC117_g15390</name>
</gene>
<proteinExistence type="predicted"/>
<dbReference type="PANTHER" id="PTHR40866">
    <property type="entry name" value="BED-TYPE DOMAIN-CONTAINING PROTEIN"/>
    <property type="match status" value="1"/>
</dbReference>
<name>A0A8T1CK75_9STRA</name>
<dbReference type="AlphaFoldDB" id="A0A8T1CK75"/>
<reference evidence="1" key="1">
    <citation type="submission" date="2018-10" db="EMBL/GenBank/DDBJ databases">
        <title>Effector identification in a new, highly contiguous assembly of the strawberry crown rot pathogen Phytophthora cactorum.</title>
        <authorList>
            <person name="Armitage A.D."/>
            <person name="Nellist C.F."/>
            <person name="Bates H."/>
            <person name="Vickerstaff R.J."/>
            <person name="Harrison R.J."/>
        </authorList>
    </citation>
    <scope>NUCLEOTIDE SEQUENCE</scope>
    <source>
        <strain evidence="1">4040</strain>
    </source>
</reference>
<protein>
    <submittedName>
        <fullName evidence="1">Uncharacterized protein</fullName>
    </submittedName>
</protein>
<organism evidence="1 2">
    <name type="scientific">Phytophthora cactorum</name>
    <dbReference type="NCBI Taxonomy" id="29920"/>
    <lineage>
        <taxon>Eukaryota</taxon>
        <taxon>Sar</taxon>
        <taxon>Stramenopiles</taxon>
        <taxon>Oomycota</taxon>
        <taxon>Peronosporomycetes</taxon>
        <taxon>Peronosporales</taxon>
        <taxon>Peronosporaceae</taxon>
        <taxon>Phytophthora</taxon>
    </lineage>
</organism>
<sequence length="93" mass="10007">MAPLVDDEVEDHTAEVHVTFLCSILSIFMRTTADLLFVTGDNCSTKGRVATLLGLPLVGCASHRLNWAVKIVLGMVRVAALEGERSDGHITLS</sequence>
<evidence type="ECO:0000313" key="1">
    <source>
        <dbReference type="EMBL" id="KAG2924532.1"/>
    </source>
</evidence>
<dbReference type="Proteomes" id="UP000736787">
    <property type="component" value="Unassembled WGS sequence"/>
</dbReference>
<accession>A0A8T1CK75</accession>